<dbReference type="Proteomes" id="UP000291116">
    <property type="component" value="Unassembled WGS sequence"/>
</dbReference>
<proteinExistence type="predicted"/>
<name>A0A448ZDC9_9STRA</name>
<accession>A0A448ZDC9</accession>
<evidence type="ECO:0000256" key="1">
    <source>
        <dbReference type="SAM" id="SignalP"/>
    </source>
</evidence>
<organism evidence="2 3">
    <name type="scientific">Pseudo-nitzschia multistriata</name>
    <dbReference type="NCBI Taxonomy" id="183589"/>
    <lineage>
        <taxon>Eukaryota</taxon>
        <taxon>Sar</taxon>
        <taxon>Stramenopiles</taxon>
        <taxon>Ochrophyta</taxon>
        <taxon>Bacillariophyta</taxon>
        <taxon>Bacillariophyceae</taxon>
        <taxon>Bacillariophycidae</taxon>
        <taxon>Bacillariales</taxon>
        <taxon>Bacillariaceae</taxon>
        <taxon>Pseudo-nitzschia</taxon>
    </lineage>
</organism>
<dbReference type="SUPFAM" id="SSF53383">
    <property type="entry name" value="PLP-dependent transferases"/>
    <property type="match status" value="1"/>
</dbReference>
<dbReference type="OrthoDB" id="40285at2759"/>
<evidence type="ECO:0000313" key="3">
    <source>
        <dbReference type="Proteomes" id="UP000291116"/>
    </source>
</evidence>
<reference evidence="2 3" key="1">
    <citation type="submission" date="2019-01" db="EMBL/GenBank/DDBJ databases">
        <authorList>
            <person name="Ferrante I. M."/>
        </authorList>
    </citation>
    <scope>NUCLEOTIDE SEQUENCE [LARGE SCALE GENOMIC DNA]</scope>
    <source>
        <strain evidence="2 3">B856</strain>
    </source>
</reference>
<evidence type="ECO:0000313" key="2">
    <source>
        <dbReference type="EMBL" id="VEU40049.1"/>
    </source>
</evidence>
<sequence>MKSIFLFSALWSGASSVLAACDPETTVSLAGGVSKLTVTGFVDPIINYFSSVPGTVSKWNVLHSVSHENKCSACVTGLGFSHRDRLTPAACTVFRASIPYVKGDSVVLKGYDLFPEVLSTGDELVITAGEPCGSVSSPAAPSISDASGSLAVFGATSYFFGGHAFLTAASIFLAMVPFSAAAEEAVPSITVEIYVDVDKLLHEDSGNSDCPPETTLWKHHDSVFGGYEGCVSEKYLYPCAQYVRPEDEWNVDRVPIDFVDGECIESGYTQENRTFWILWGDPLDGDTLMEKTGLKPTAKFPLRRGPYPSYKTAEGFEEALDDSNDAKAVALDFLVYLGAIEESAKDDWYVTINEGAEQGISTLWAAKALEIAATTCNRDIYVLMEAPAYGYDTGTIASWVNQNAEDFYSGEECLCYPLCNEPTVTVNNVGFFPGNIPEALGGDNVTYVADSTSPTSPWFESMVFPENPSGVIKTPQLPANRRVCDGVYVWPMYFGMRGFEIPLDEMPDCDGWSYAITKGYSASVRAGFITYKKGSEEFAGYVSKITSPFHSLSYGTLSQWTWEGQMQIQKMMMSRRLDDPTSWVGAYSEIMKEKWEVVTEAFRDCPVLELTNSLAGAYAFFVYKDPYLGLQSGTYPSFFMDVLGIRATTYFWGFRGADPSEYFGEGVSTTDFTRMQLYRDVEVYHEVARRARIVCSDTSASIGDLVSIDDWQAAGLASSRHLEEGHDPETRRRLLREELPHLHERKLARLLENIEFRELQDSRIEDLCAPAYTSSCLMGVMGRGHTDVF</sequence>
<dbReference type="InterPro" id="IPR015424">
    <property type="entry name" value="PyrdxlP-dep_Trfase"/>
</dbReference>
<keyword evidence="1" id="KW-0732">Signal</keyword>
<dbReference type="AlphaFoldDB" id="A0A448ZDC9"/>
<keyword evidence="3" id="KW-1185">Reference proteome</keyword>
<protein>
    <submittedName>
        <fullName evidence="2">Uncharacterized protein</fullName>
    </submittedName>
</protein>
<feature type="chain" id="PRO_5019015634" evidence="1">
    <location>
        <begin position="20"/>
        <end position="789"/>
    </location>
</feature>
<dbReference type="EMBL" id="CAACVS010000255">
    <property type="protein sequence ID" value="VEU40049.1"/>
    <property type="molecule type" value="Genomic_DNA"/>
</dbReference>
<gene>
    <name evidence="2" type="ORF">PSNMU_V1.4_AUG-EV-PASAV3_0069190</name>
</gene>
<dbReference type="PROSITE" id="PS51257">
    <property type="entry name" value="PROKAR_LIPOPROTEIN"/>
    <property type="match status" value="1"/>
</dbReference>
<feature type="signal peptide" evidence="1">
    <location>
        <begin position="1"/>
        <end position="19"/>
    </location>
</feature>